<reference evidence="1 2" key="1">
    <citation type="submission" date="2016-10" db="EMBL/GenBank/DDBJ databases">
        <authorList>
            <person name="de Groot N.N."/>
        </authorList>
    </citation>
    <scope>NUCLEOTIDE SEQUENCE [LARGE SCALE GENOMIC DNA]</scope>
    <source>
        <strain evidence="1 2">DSM 8423</strain>
    </source>
</reference>
<accession>A0A1H7VKL9</accession>
<dbReference type="OrthoDB" id="5416493at2"/>
<protein>
    <submittedName>
        <fullName evidence="1">Uncharacterized protein</fullName>
    </submittedName>
</protein>
<keyword evidence="2" id="KW-1185">Reference proteome</keyword>
<proteinExistence type="predicted"/>
<evidence type="ECO:0000313" key="2">
    <source>
        <dbReference type="Proteomes" id="UP000198744"/>
    </source>
</evidence>
<dbReference type="EMBL" id="FOBS01000004">
    <property type="protein sequence ID" value="SEM09347.1"/>
    <property type="molecule type" value="Genomic_DNA"/>
</dbReference>
<dbReference type="RefSeq" id="WP_093882375.1">
    <property type="nucleotide sequence ID" value="NZ_FOBS01000004.1"/>
</dbReference>
<dbReference type="STRING" id="43775.SAMN04489760_10417"/>
<name>A0A1H7VKL9_9BACT</name>
<dbReference type="Proteomes" id="UP000198744">
    <property type="component" value="Unassembled WGS sequence"/>
</dbReference>
<evidence type="ECO:0000313" key="1">
    <source>
        <dbReference type="EMBL" id="SEM09347.1"/>
    </source>
</evidence>
<gene>
    <name evidence="1" type="ORF">SAMN04489760_10417</name>
</gene>
<organism evidence="1 2">
    <name type="scientific">Syntrophus gentianae</name>
    <dbReference type="NCBI Taxonomy" id="43775"/>
    <lineage>
        <taxon>Bacteria</taxon>
        <taxon>Pseudomonadati</taxon>
        <taxon>Thermodesulfobacteriota</taxon>
        <taxon>Syntrophia</taxon>
        <taxon>Syntrophales</taxon>
        <taxon>Syntrophaceae</taxon>
        <taxon>Syntrophus</taxon>
    </lineage>
</organism>
<dbReference type="AlphaFoldDB" id="A0A1H7VKL9"/>
<sequence length="190" mass="21084">MAESSYNCSVSQGFNFQKDQQILVGHIVSCKVGNDQFDADFNVTDPEDASKLVKVFGIVSSIFWSGGYADPVQFSCQVSNPNKVKIATLTHKSLANTEVLFKFNIYDYDPKAKKYYKCFHSNDTELKGLVQKSGGELVMAIDMDQSGEVVSPKNFAFTLGVMPQDLDMQIHLAVSLSDKFVKKWGVEVAK</sequence>